<dbReference type="STRING" id="307972.A0A2G8JX28"/>
<protein>
    <submittedName>
        <fullName evidence="2">Putative fibrinogen-like protein 1</fullName>
    </submittedName>
</protein>
<dbReference type="Gene3D" id="3.90.215.10">
    <property type="entry name" value="Gamma Fibrinogen, chain A, domain 1"/>
    <property type="match status" value="1"/>
</dbReference>
<feature type="domain" description="Fibrinogen C-terminal" evidence="1">
    <location>
        <begin position="1"/>
        <end position="112"/>
    </location>
</feature>
<dbReference type="Proteomes" id="UP000230750">
    <property type="component" value="Unassembled WGS sequence"/>
</dbReference>
<dbReference type="GO" id="GO:0005615">
    <property type="term" value="C:extracellular space"/>
    <property type="evidence" value="ECO:0007669"/>
    <property type="project" value="TreeGrafter"/>
</dbReference>
<dbReference type="EMBL" id="MRZV01001142">
    <property type="protein sequence ID" value="PIK40269.1"/>
    <property type="molecule type" value="Genomic_DNA"/>
</dbReference>
<dbReference type="InterPro" id="IPR036056">
    <property type="entry name" value="Fibrinogen-like_C"/>
</dbReference>
<dbReference type="PROSITE" id="PS51406">
    <property type="entry name" value="FIBRINOGEN_C_2"/>
    <property type="match status" value="1"/>
</dbReference>
<dbReference type="SMART" id="SM00186">
    <property type="entry name" value="FBG"/>
    <property type="match status" value="1"/>
</dbReference>
<name>A0A2G8JX28_STIJA</name>
<organism evidence="2 3">
    <name type="scientific">Stichopus japonicus</name>
    <name type="common">Sea cucumber</name>
    <dbReference type="NCBI Taxonomy" id="307972"/>
    <lineage>
        <taxon>Eukaryota</taxon>
        <taxon>Metazoa</taxon>
        <taxon>Echinodermata</taxon>
        <taxon>Eleutherozoa</taxon>
        <taxon>Echinozoa</taxon>
        <taxon>Holothuroidea</taxon>
        <taxon>Aspidochirotacea</taxon>
        <taxon>Aspidochirotida</taxon>
        <taxon>Stichopodidae</taxon>
        <taxon>Apostichopus</taxon>
    </lineage>
</organism>
<evidence type="ECO:0000259" key="1">
    <source>
        <dbReference type="PROSITE" id="PS51406"/>
    </source>
</evidence>
<dbReference type="InterPro" id="IPR014716">
    <property type="entry name" value="Fibrinogen_a/b/g_C_1"/>
</dbReference>
<dbReference type="PANTHER" id="PTHR19143">
    <property type="entry name" value="FIBRINOGEN/TENASCIN/ANGIOPOEITIN"/>
    <property type="match status" value="1"/>
</dbReference>
<evidence type="ECO:0000313" key="3">
    <source>
        <dbReference type="Proteomes" id="UP000230750"/>
    </source>
</evidence>
<dbReference type="InterPro" id="IPR002181">
    <property type="entry name" value="Fibrinogen_a/b/g_C_dom"/>
</dbReference>
<accession>A0A2G8JX28</accession>
<dbReference type="InterPro" id="IPR050373">
    <property type="entry name" value="Fibrinogen_C-term_domain"/>
</dbReference>
<proteinExistence type="predicted"/>
<dbReference type="AlphaFoldDB" id="A0A2G8JX28"/>
<dbReference type="OrthoDB" id="6275059at2759"/>
<evidence type="ECO:0000313" key="2">
    <source>
        <dbReference type="EMBL" id="PIK40269.1"/>
    </source>
</evidence>
<sequence length="112" mass="13214">MKTVKMFTTPAIHKMVFIQSFRLDGRVIICMCCKMDNGGGWTVFQRRIDDSTSFYKDWTSYKEGFGDGENFWLGNEKLHYMTNRKNYQLRFDVTTSDGTPKYAEYPEFQVES</sequence>
<keyword evidence="3" id="KW-1185">Reference proteome</keyword>
<gene>
    <name evidence="2" type="ORF">BSL78_22889</name>
</gene>
<comment type="caution">
    <text evidence="2">The sequence shown here is derived from an EMBL/GenBank/DDBJ whole genome shotgun (WGS) entry which is preliminary data.</text>
</comment>
<reference evidence="2 3" key="1">
    <citation type="journal article" date="2017" name="PLoS Biol.">
        <title>The sea cucumber genome provides insights into morphological evolution and visceral regeneration.</title>
        <authorList>
            <person name="Zhang X."/>
            <person name="Sun L."/>
            <person name="Yuan J."/>
            <person name="Sun Y."/>
            <person name="Gao Y."/>
            <person name="Zhang L."/>
            <person name="Li S."/>
            <person name="Dai H."/>
            <person name="Hamel J.F."/>
            <person name="Liu C."/>
            <person name="Yu Y."/>
            <person name="Liu S."/>
            <person name="Lin W."/>
            <person name="Guo K."/>
            <person name="Jin S."/>
            <person name="Xu P."/>
            <person name="Storey K.B."/>
            <person name="Huan P."/>
            <person name="Zhang T."/>
            <person name="Zhou Y."/>
            <person name="Zhang J."/>
            <person name="Lin C."/>
            <person name="Li X."/>
            <person name="Xing L."/>
            <person name="Huo D."/>
            <person name="Sun M."/>
            <person name="Wang L."/>
            <person name="Mercier A."/>
            <person name="Li F."/>
            <person name="Yang H."/>
            <person name="Xiang J."/>
        </authorList>
    </citation>
    <scope>NUCLEOTIDE SEQUENCE [LARGE SCALE GENOMIC DNA]</scope>
    <source>
        <strain evidence="2">Shaxun</strain>
        <tissue evidence="2">Muscle</tissue>
    </source>
</reference>
<dbReference type="SUPFAM" id="SSF56496">
    <property type="entry name" value="Fibrinogen C-terminal domain-like"/>
    <property type="match status" value="1"/>
</dbReference>
<dbReference type="Pfam" id="PF00147">
    <property type="entry name" value="Fibrinogen_C"/>
    <property type="match status" value="1"/>
</dbReference>